<comment type="caution">
    <text evidence="1">The sequence shown here is derived from an EMBL/GenBank/DDBJ whole genome shotgun (WGS) entry which is preliminary data.</text>
</comment>
<reference evidence="1 2" key="1">
    <citation type="journal article" date="2024" name="Front Chem Biol">
        <title>Unveiling the potential of Daldinia eschscholtzii MFLUCC 19-0629 through bioactivity and bioinformatics studies for enhanced sustainable agriculture production.</title>
        <authorList>
            <person name="Brooks S."/>
            <person name="Weaver J.A."/>
            <person name="Klomchit A."/>
            <person name="Alharthi S.A."/>
            <person name="Onlamun T."/>
            <person name="Nurani R."/>
            <person name="Vong T.K."/>
            <person name="Alberti F."/>
            <person name="Greco C."/>
        </authorList>
    </citation>
    <scope>NUCLEOTIDE SEQUENCE [LARGE SCALE GENOMIC DNA]</scope>
    <source>
        <strain evidence="1">MFLUCC 19-0629</strain>
    </source>
</reference>
<dbReference type="AlphaFoldDB" id="A0AAX6ML28"/>
<sequence length="131" mass="15340">MASILPQEPFAAYVDYTMDLEIFKNEKPYELYQVEGLAEDELTNVVYEPHNIAAQLEDIRGREGEFSLHEHSFCYMRHISQVPVVEEKDMIHPYAAEVNSLLKEIFNTPHTICYDVRDESDIFSRRIDVIQ</sequence>
<protein>
    <submittedName>
        <fullName evidence="1">Uncharacterized protein</fullName>
    </submittedName>
</protein>
<evidence type="ECO:0000313" key="1">
    <source>
        <dbReference type="EMBL" id="KAK6953329.1"/>
    </source>
</evidence>
<name>A0AAX6ML28_9PEZI</name>
<proteinExistence type="predicted"/>
<organism evidence="1 2">
    <name type="scientific">Daldinia eschscholtzii</name>
    <dbReference type="NCBI Taxonomy" id="292717"/>
    <lineage>
        <taxon>Eukaryota</taxon>
        <taxon>Fungi</taxon>
        <taxon>Dikarya</taxon>
        <taxon>Ascomycota</taxon>
        <taxon>Pezizomycotina</taxon>
        <taxon>Sordariomycetes</taxon>
        <taxon>Xylariomycetidae</taxon>
        <taxon>Xylariales</taxon>
        <taxon>Hypoxylaceae</taxon>
        <taxon>Daldinia</taxon>
    </lineage>
</organism>
<dbReference type="EMBL" id="JBANMG010000005">
    <property type="protein sequence ID" value="KAK6953329.1"/>
    <property type="molecule type" value="Genomic_DNA"/>
</dbReference>
<dbReference type="Proteomes" id="UP001369815">
    <property type="component" value="Unassembled WGS sequence"/>
</dbReference>
<keyword evidence="2" id="KW-1185">Reference proteome</keyword>
<accession>A0AAX6ML28</accession>
<gene>
    <name evidence="1" type="ORF">Daesc_005632</name>
</gene>
<evidence type="ECO:0000313" key="2">
    <source>
        <dbReference type="Proteomes" id="UP001369815"/>
    </source>
</evidence>